<feature type="DNA-binding region" description="H-T-H motif" evidence="2">
    <location>
        <begin position="53"/>
        <end position="72"/>
    </location>
</feature>
<evidence type="ECO:0000256" key="2">
    <source>
        <dbReference type="PROSITE-ProRule" id="PRU00335"/>
    </source>
</evidence>
<dbReference type="GO" id="GO:0000976">
    <property type="term" value="F:transcription cis-regulatory region binding"/>
    <property type="evidence" value="ECO:0007669"/>
    <property type="project" value="TreeGrafter"/>
</dbReference>
<dbReference type="PANTHER" id="PTHR30055">
    <property type="entry name" value="HTH-TYPE TRANSCRIPTIONAL REGULATOR RUTR"/>
    <property type="match status" value="1"/>
</dbReference>
<reference evidence="5 6" key="1">
    <citation type="submission" date="2016-10" db="EMBL/GenBank/DDBJ databases">
        <title>Evaluation of Human, Veterinary and Environmental Mycobacterium chelonae Isolates by Core Genome Phylogenomic Analysis, Targeted Gene Comparison, and Anti-microbial Susceptibility Patterns: A Tale of Mistaken Identities.</title>
        <authorList>
            <person name="Fogelson S.B."/>
            <person name="Camus A.C."/>
            <person name="Lorenz W."/>
            <person name="Vasireddy R."/>
            <person name="Vasireddy S."/>
            <person name="Smith T."/>
            <person name="Brown-Elliott B.A."/>
            <person name="Wallace R.J.Jr."/>
            <person name="Hasan N.A."/>
            <person name="Reischl U."/>
            <person name="Sanchez S."/>
        </authorList>
    </citation>
    <scope>NUCLEOTIDE SEQUENCE [LARGE SCALE GENOMIC DNA]</scope>
    <source>
        <strain evidence="5 6">1559</strain>
    </source>
</reference>
<dbReference type="PRINTS" id="PR00455">
    <property type="entry name" value="HTHTETR"/>
</dbReference>
<dbReference type="AlphaFoldDB" id="A0A1S1LBA3"/>
<name>A0A1S1LBA3_9MYCO</name>
<evidence type="ECO:0000313" key="6">
    <source>
        <dbReference type="Proteomes" id="UP000179616"/>
    </source>
</evidence>
<organism evidence="5 6">
    <name type="scientific">Mycobacteroides franklinii</name>
    <dbReference type="NCBI Taxonomy" id="948102"/>
    <lineage>
        <taxon>Bacteria</taxon>
        <taxon>Bacillati</taxon>
        <taxon>Actinomycetota</taxon>
        <taxon>Actinomycetes</taxon>
        <taxon>Mycobacteriales</taxon>
        <taxon>Mycobacteriaceae</taxon>
        <taxon>Mycobacteroides</taxon>
    </lineage>
</organism>
<protein>
    <submittedName>
        <fullName evidence="5">TetR family transcriptional regulator</fullName>
    </submittedName>
</protein>
<dbReference type="InterPro" id="IPR050109">
    <property type="entry name" value="HTH-type_TetR-like_transc_reg"/>
</dbReference>
<dbReference type="PROSITE" id="PS50977">
    <property type="entry name" value="HTH_TETR_2"/>
    <property type="match status" value="1"/>
</dbReference>
<dbReference type="InterPro" id="IPR001647">
    <property type="entry name" value="HTH_TetR"/>
</dbReference>
<dbReference type="RefSeq" id="WP_070938653.1">
    <property type="nucleotide sequence ID" value="NZ_MLIK01000019.1"/>
</dbReference>
<dbReference type="GeneID" id="57168533"/>
<dbReference type="GO" id="GO:0003700">
    <property type="term" value="F:DNA-binding transcription factor activity"/>
    <property type="evidence" value="ECO:0007669"/>
    <property type="project" value="TreeGrafter"/>
</dbReference>
<evidence type="ECO:0000313" key="5">
    <source>
        <dbReference type="EMBL" id="OHU22212.1"/>
    </source>
</evidence>
<gene>
    <name evidence="5" type="ORF">BKG76_17100</name>
</gene>
<comment type="caution">
    <text evidence="5">The sequence shown here is derived from an EMBL/GenBank/DDBJ whole genome shotgun (WGS) entry which is preliminary data.</text>
</comment>
<sequence>MSDDSDAVRAGWGSPSPAAAASPRRRLTPEDRRAELLEFGTQLFGERHYDDVRMDEVAEQAGVSRALLYRYFPDKRSFYTAVMQAEYDRLYDATISLDMDPALTGFERLRRTLLVYLHYQEEHPYAPVTVFRMIDSADPTVAAIEQQEYDKQTGRIMAVVEHVAGDELTPDLVTILRVVIRAWLTFNQELARQRAINPDLDVDWLADTSAHAMIDAVRRVPNIPKAVVDLMGAD</sequence>
<dbReference type="STRING" id="948102.BKG76_17100"/>
<dbReference type="PANTHER" id="PTHR30055:SF174">
    <property type="entry name" value="TRANSCRIPTIONAL REGULATORY PROTEIN (PROBABLY TETR-FAMILY)-RELATED"/>
    <property type="match status" value="1"/>
</dbReference>
<dbReference type="EMBL" id="MLIK01000019">
    <property type="protein sequence ID" value="OHU22212.1"/>
    <property type="molecule type" value="Genomic_DNA"/>
</dbReference>
<feature type="region of interest" description="Disordered" evidence="3">
    <location>
        <begin position="1"/>
        <end position="27"/>
    </location>
</feature>
<proteinExistence type="predicted"/>
<feature type="domain" description="HTH tetR-type" evidence="4">
    <location>
        <begin position="30"/>
        <end position="90"/>
    </location>
</feature>
<dbReference type="Pfam" id="PF00440">
    <property type="entry name" value="TetR_N"/>
    <property type="match status" value="1"/>
</dbReference>
<dbReference type="SUPFAM" id="SSF46689">
    <property type="entry name" value="Homeodomain-like"/>
    <property type="match status" value="1"/>
</dbReference>
<accession>A0A1S1LBA3</accession>
<dbReference type="OrthoDB" id="8479950at2"/>
<evidence type="ECO:0000256" key="3">
    <source>
        <dbReference type="SAM" id="MobiDB-lite"/>
    </source>
</evidence>
<dbReference type="Proteomes" id="UP000179616">
    <property type="component" value="Unassembled WGS sequence"/>
</dbReference>
<dbReference type="Gene3D" id="1.10.357.10">
    <property type="entry name" value="Tetracycline Repressor, domain 2"/>
    <property type="match status" value="1"/>
</dbReference>
<keyword evidence="1 2" id="KW-0238">DNA-binding</keyword>
<evidence type="ECO:0000259" key="4">
    <source>
        <dbReference type="PROSITE" id="PS50977"/>
    </source>
</evidence>
<dbReference type="InterPro" id="IPR009057">
    <property type="entry name" value="Homeodomain-like_sf"/>
</dbReference>
<evidence type="ECO:0000256" key="1">
    <source>
        <dbReference type="ARBA" id="ARBA00023125"/>
    </source>
</evidence>